<dbReference type="RefSeq" id="WP_091757600.1">
    <property type="nucleotide sequence ID" value="NZ_FOHB01000003.1"/>
</dbReference>
<evidence type="ECO:0000313" key="4">
    <source>
        <dbReference type="EMBL" id="SES08833.1"/>
    </source>
</evidence>
<dbReference type="InterPro" id="IPR000326">
    <property type="entry name" value="PAP2/HPO"/>
</dbReference>
<feature type="transmembrane region" description="Helical" evidence="2">
    <location>
        <begin position="174"/>
        <end position="194"/>
    </location>
</feature>
<feature type="transmembrane region" description="Helical" evidence="2">
    <location>
        <begin position="236"/>
        <end position="254"/>
    </location>
</feature>
<dbReference type="InterPro" id="IPR036938">
    <property type="entry name" value="PAP2/HPO_sf"/>
</dbReference>
<dbReference type="EMBL" id="FOHB01000003">
    <property type="protein sequence ID" value="SES08833.1"/>
    <property type="molecule type" value="Genomic_DNA"/>
</dbReference>
<dbReference type="STRING" id="587636.SAMN05216199_1924"/>
<dbReference type="CDD" id="cd03392">
    <property type="entry name" value="PAP2_like_2"/>
    <property type="match status" value="1"/>
</dbReference>
<dbReference type="Proteomes" id="UP000199019">
    <property type="component" value="Unassembled WGS sequence"/>
</dbReference>
<keyword evidence="2" id="KW-0472">Membrane</keyword>
<proteinExistence type="predicted"/>
<feature type="transmembrane region" description="Helical" evidence="2">
    <location>
        <begin position="45"/>
        <end position="65"/>
    </location>
</feature>
<dbReference type="Pfam" id="PF01569">
    <property type="entry name" value="PAP2"/>
    <property type="match status" value="1"/>
</dbReference>
<name>A0A1H9UIH5_9MICO</name>
<feature type="transmembrane region" description="Helical" evidence="2">
    <location>
        <begin position="134"/>
        <end position="154"/>
    </location>
</feature>
<sequence>MRLRDHTPDEERIGQRDLAQWRSEPGRWLVRVAFALVRWTTARGVLVATAVVGGVLAVLLTTASAEVYDAVTENDGVAGLDQPVLHQAVQWRSPGLDTAVTAFTDVGGTAGMPVLVAVVLLVMVLAWRSWTPVVLTLIAAAGSLAMTTAGKDLIGRARPPLNLAVPPYEHSPSFPSGHTLNSTVLIGVLVYVALLHLSSRWARTAVVVAGSVFVVAMGLSRVFLGHHWLTDVMVGWTLGLAWLSVVVTAHRLFLTVRRARREEATAATAPGSPGAGGAGGQTSSAVQESPSRVNPRRS</sequence>
<dbReference type="SUPFAM" id="SSF48317">
    <property type="entry name" value="Acid phosphatase/Vanadium-dependent haloperoxidase"/>
    <property type="match status" value="1"/>
</dbReference>
<feature type="transmembrane region" description="Helical" evidence="2">
    <location>
        <begin position="206"/>
        <end position="224"/>
    </location>
</feature>
<accession>A0A1H9UIH5</accession>
<evidence type="ECO:0000313" key="5">
    <source>
        <dbReference type="Proteomes" id="UP000199019"/>
    </source>
</evidence>
<dbReference type="PANTHER" id="PTHR14969">
    <property type="entry name" value="SPHINGOSINE-1-PHOSPHATE PHOSPHOHYDROLASE"/>
    <property type="match status" value="1"/>
</dbReference>
<dbReference type="PANTHER" id="PTHR14969:SF13">
    <property type="entry name" value="AT30094P"/>
    <property type="match status" value="1"/>
</dbReference>
<evidence type="ECO:0000259" key="3">
    <source>
        <dbReference type="SMART" id="SM00014"/>
    </source>
</evidence>
<organism evidence="4 5">
    <name type="scientific">Pedococcus cremeus</name>
    <dbReference type="NCBI Taxonomy" id="587636"/>
    <lineage>
        <taxon>Bacteria</taxon>
        <taxon>Bacillati</taxon>
        <taxon>Actinomycetota</taxon>
        <taxon>Actinomycetes</taxon>
        <taxon>Micrococcales</taxon>
        <taxon>Intrasporangiaceae</taxon>
        <taxon>Pedococcus</taxon>
    </lineage>
</organism>
<feature type="region of interest" description="Disordered" evidence="1">
    <location>
        <begin position="264"/>
        <end position="298"/>
    </location>
</feature>
<dbReference type="SMART" id="SM00014">
    <property type="entry name" value="acidPPc"/>
    <property type="match status" value="1"/>
</dbReference>
<dbReference type="OrthoDB" id="5289372at2"/>
<dbReference type="AlphaFoldDB" id="A0A1H9UIH5"/>
<keyword evidence="2" id="KW-1133">Transmembrane helix</keyword>
<feature type="transmembrane region" description="Helical" evidence="2">
    <location>
        <begin position="110"/>
        <end position="127"/>
    </location>
</feature>
<dbReference type="Gene3D" id="1.20.144.10">
    <property type="entry name" value="Phosphatidic acid phosphatase type 2/haloperoxidase"/>
    <property type="match status" value="2"/>
</dbReference>
<evidence type="ECO:0000256" key="2">
    <source>
        <dbReference type="SAM" id="Phobius"/>
    </source>
</evidence>
<gene>
    <name evidence="4" type="ORF">SAMN05216199_1924</name>
</gene>
<evidence type="ECO:0000256" key="1">
    <source>
        <dbReference type="SAM" id="MobiDB-lite"/>
    </source>
</evidence>
<keyword evidence="2" id="KW-0812">Transmembrane</keyword>
<feature type="domain" description="Phosphatidic acid phosphatase type 2/haloperoxidase" evidence="3">
    <location>
        <begin position="133"/>
        <end position="247"/>
    </location>
</feature>
<keyword evidence="5" id="KW-1185">Reference proteome</keyword>
<protein>
    <submittedName>
        <fullName evidence="4">Undecaprenyl-diphosphatase</fullName>
    </submittedName>
</protein>
<reference evidence="5" key="1">
    <citation type="submission" date="2016-10" db="EMBL/GenBank/DDBJ databases">
        <authorList>
            <person name="Varghese N."/>
            <person name="Submissions S."/>
        </authorList>
    </citation>
    <scope>NUCLEOTIDE SEQUENCE [LARGE SCALE GENOMIC DNA]</scope>
    <source>
        <strain evidence="5">CGMCC 1.6963</strain>
    </source>
</reference>